<proteinExistence type="predicted"/>
<comment type="caution">
    <text evidence="1">The sequence shown here is derived from an EMBL/GenBank/DDBJ whole genome shotgun (WGS) entry which is preliminary data.</text>
</comment>
<evidence type="ECO:0000313" key="2">
    <source>
        <dbReference type="Proteomes" id="UP001430953"/>
    </source>
</evidence>
<accession>A0AAW2G635</accession>
<sequence>MLRLFHRACKSRTEKTLKRAYETAISQGERREKEEVGARAWSTRCSTDGMLFEGRTYDRRWRSPCTNPAGAAEIDL</sequence>
<keyword evidence="2" id="KW-1185">Reference proteome</keyword>
<dbReference type="AlphaFoldDB" id="A0AAW2G635"/>
<protein>
    <submittedName>
        <fullName evidence="1">Uncharacterized protein</fullName>
    </submittedName>
</protein>
<reference evidence="1 2" key="1">
    <citation type="submission" date="2023-03" db="EMBL/GenBank/DDBJ databases">
        <title>High recombination rates correlate with genetic variation in Cardiocondyla obscurior ants.</title>
        <authorList>
            <person name="Errbii M."/>
        </authorList>
    </citation>
    <scope>NUCLEOTIDE SEQUENCE [LARGE SCALE GENOMIC DNA]</scope>
    <source>
        <strain evidence="1">Alpha-2009</strain>
        <tissue evidence="1">Whole body</tissue>
    </source>
</reference>
<gene>
    <name evidence="1" type="ORF">PUN28_007633</name>
</gene>
<dbReference type="Proteomes" id="UP001430953">
    <property type="component" value="Unassembled WGS sequence"/>
</dbReference>
<dbReference type="EMBL" id="JADYXP020000006">
    <property type="protein sequence ID" value="KAL0123128.1"/>
    <property type="molecule type" value="Genomic_DNA"/>
</dbReference>
<organism evidence="1 2">
    <name type="scientific">Cardiocondyla obscurior</name>
    <dbReference type="NCBI Taxonomy" id="286306"/>
    <lineage>
        <taxon>Eukaryota</taxon>
        <taxon>Metazoa</taxon>
        <taxon>Ecdysozoa</taxon>
        <taxon>Arthropoda</taxon>
        <taxon>Hexapoda</taxon>
        <taxon>Insecta</taxon>
        <taxon>Pterygota</taxon>
        <taxon>Neoptera</taxon>
        <taxon>Endopterygota</taxon>
        <taxon>Hymenoptera</taxon>
        <taxon>Apocrita</taxon>
        <taxon>Aculeata</taxon>
        <taxon>Formicoidea</taxon>
        <taxon>Formicidae</taxon>
        <taxon>Myrmicinae</taxon>
        <taxon>Cardiocondyla</taxon>
    </lineage>
</organism>
<name>A0AAW2G635_9HYME</name>
<evidence type="ECO:0000313" key="1">
    <source>
        <dbReference type="EMBL" id="KAL0123128.1"/>
    </source>
</evidence>